<name>A0A8H4IMQ2_9PEZI</name>
<evidence type="ECO:0000256" key="6">
    <source>
        <dbReference type="SAM" id="Coils"/>
    </source>
</evidence>
<dbReference type="PANTHER" id="PTHR47338">
    <property type="entry name" value="ZN(II)2CYS6 TRANSCRIPTION FACTOR (EUROFUNG)-RELATED"/>
    <property type="match status" value="1"/>
</dbReference>
<protein>
    <submittedName>
        <fullName evidence="9">Transcriptional regulatory protein</fullName>
    </submittedName>
</protein>
<evidence type="ECO:0000256" key="2">
    <source>
        <dbReference type="ARBA" id="ARBA00022723"/>
    </source>
</evidence>
<dbReference type="Proteomes" id="UP000572817">
    <property type="component" value="Unassembled WGS sequence"/>
</dbReference>
<gene>
    <name evidence="9" type="ORF">GTA08_BOTSDO08143</name>
</gene>
<dbReference type="GO" id="GO:0003677">
    <property type="term" value="F:DNA binding"/>
    <property type="evidence" value="ECO:0007669"/>
    <property type="project" value="InterPro"/>
</dbReference>
<keyword evidence="6" id="KW-0175">Coiled coil</keyword>
<keyword evidence="10" id="KW-1185">Reference proteome</keyword>
<feature type="domain" description="Zn(2)-C6 fungal-type" evidence="8">
    <location>
        <begin position="9"/>
        <end position="39"/>
    </location>
</feature>
<feature type="compositionally biased region" description="Polar residues" evidence="7">
    <location>
        <begin position="79"/>
        <end position="88"/>
    </location>
</feature>
<dbReference type="AlphaFoldDB" id="A0A8H4IMQ2"/>
<dbReference type="PROSITE" id="PS00463">
    <property type="entry name" value="ZN2_CY6_FUNGAL_1"/>
    <property type="match status" value="1"/>
</dbReference>
<keyword evidence="5" id="KW-0539">Nucleus</keyword>
<dbReference type="PANTHER" id="PTHR47338:SF10">
    <property type="entry name" value="TRANSCRIPTION FACTOR DOMAIN-CONTAINING PROTEIN-RELATED"/>
    <property type="match status" value="1"/>
</dbReference>
<proteinExistence type="predicted"/>
<dbReference type="InterPro" id="IPR036864">
    <property type="entry name" value="Zn2-C6_fun-type_DNA-bd_sf"/>
</dbReference>
<dbReference type="CDD" id="cd00067">
    <property type="entry name" value="GAL4"/>
    <property type="match status" value="1"/>
</dbReference>
<evidence type="ECO:0000256" key="7">
    <source>
        <dbReference type="SAM" id="MobiDB-lite"/>
    </source>
</evidence>
<dbReference type="CDD" id="cd12148">
    <property type="entry name" value="fungal_TF_MHR"/>
    <property type="match status" value="1"/>
</dbReference>
<keyword evidence="4" id="KW-0804">Transcription</keyword>
<keyword evidence="3" id="KW-0805">Transcription regulation</keyword>
<dbReference type="GO" id="GO:0008270">
    <property type="term" value="F:zinc ion binding"/>
    <property type="evidence" value="ECO:0007669"/>
    <property type="project" value="InterPro"/>
</dbReference>
<feature type="region of interest" description="Disordered" evidence="7">
    <location>
        <begin position="508"/>
        <end position="543"/>
    </location>
</feature>
<evidence type="ECO:0000259" key="8">
    <source>
        <dbReference type="PROSITE" id="PS50048"/>
    </source>
</evidence>
<dbReference type="SMART" id="SM00066">
    <property type="entry name" value="GAL4"/>
    <property type="match status" value="1"/>
</dbReference>
<evidence type="ECO:0000256" key="3">
    <source>
        <dbReference type="ARBA" id="ARBA00023015"/>
    </source>
</evidence>
<dbReference type="GO" id="GO:0006351">
    <property type="term" value="P:DNA-templated transcription"/>
    <property type="evidence" value="ECO:0007669"/>
    <property type="project" value="InterPro"/>
</dbReference>
<feature type="compositionally biased region" description="Polar residues" evidence="7">
    <location>
        <begin position="508"/>
        <end position="530"/>
    </location>
</feature>
<comment type="caution">
    <text evidence="9">The sequence shown here is derived from an EMBL/GenBank/DDBJ whole genome shotgun (WGS) entry which is preliminary data.</text>
</comment>
<evidence type="ECO:0000256" key="4">
    <source>
        <dbReference type="ARBA" id="ARBA00023163"/>
    </source>
</evidence>
<dbReference type="OrthoDB" id="10261408at2759"/>
<dbReference type="Gene3D" id="4.10.240.10">
    <property type="entry name" value="Zn(2)-C6 fungal-type DNA-binding domain"/>
    <property type="match status" value="1"/>
</dbReference>
<evidence type="ECO:0000313" key="10">
    <source>
        <dbReference type="Proteomes" id="UP000572817"/>
    </source>
</evidence>
<dbReference type="GO" id="GO:0000981">
    <property type="term" value="F:DNA-binding transcription factor activity, RNA polymerase II-specific"/>
    <property type="evidence" value="ECO:0007669"/>
    <property type="project" value="InterPro"/>
</dbReference>
<evidence type="ECO:0000256" key="1">
    <source>
        <dbReference type="ARBA" id="ARBA00004123"/>
    </source>
</evidence>
<dbReference type="PROSITE" id="PS50048">
    <property type="entry name" value="ZN2_CY6_FUNGAL_2"/>
    <property type="match status" value="1"/>
</dbReference>
<feature type="compositionally biased region" description="Polar residues" evidence="7">
    <location>
        <begin position="97"/>
        <end position="106"/>
    </location>
</feature>
<evidence type="ECO:0000313" key="9">
    <source>
        <dbReference type="EMBL" id="KAF4303930.1"/>
    </source>
</evidence>
<organism evidence="9 10">
    <name type="scientific">Botryosphaeria dothidea</name>
    <dbReference type="NCBI Taxonomy" id="55169"/>
    <lineage>
        <taxon>Eukaryota</taxon>
        <taxon>Fungi</taxon>
        <taxon>Dikarya</taxon>
        <taxon>Ascomycota</taxon>
        <taxon>Pezizomycotina</taxon>
        <taxon>Dothideomycetes</taxon>
        <taxon>Dothideomycetes incertae sedis</taxon>
        <taxon>Botryosphaeriales</taxon>
        <taxon>Botryosphaeriaceae</taxon>
        <taxon>Botryosphaeria</taxon>
    </lineage>
</organism>
<dbReference type="SUPFAM" id="SSF57701">
    <property type="entry name" value="Zn2/Cys6 DNA-binding domain"/>
    <property type="match status" value="1"/>
</dbReference>
<dbReference type="Pfam" id="PF00172">
    <property type="entry name" value="Zn_clus"/>
    <property type="match status" value="1"/>
</dbReference>
<dbReference type="InterPro" id="IPR050815">
    <property type="entry name" value="TF_fung"/>
</dbReference>
<sequence>MSGASRHVACKLCRDRKVRCDGGQPRCQRCTRSGDECVYTPPSKQQKNGDLQQTVELLKERLSQAEAALSLHQASATTTDAGISSASDNPGVVLDTHVTTPATFNPDTLPDNDSGPVCFDFDLLDFDASLLVAPHVPPKRQHELLPDELLRENVQNDLSNVYFRLVDSSFPVLDRSDCPVTLSDPLASQETVALQLALFAHGALRCRAYNFLADVCYESARRALERVEVEAPTQSTNVTALQAYVLIALFEFRKEIFTRAIVSVKRVSWIARLLRLHHLDSAGINASDLDPREQERCRRAFWAVFMLGIFVRVDSCASPRMLMDEREISTLLPGCSPDKPIPLGDAYAMPDSGRLNPHQGLALSMAIAGQCISLANYLSCDKASSFLRCDFWTRHDQLNEIIDNARKHGLAHFHSSTVGLDAVALSIQALLYASELCLYETAKRKSRDISVGAGFQSTSRQRRTSAMLEFIQVANQVNHVDGNKLHPFTPWAVYVALQSCIRQLQRCSGEQQGQAPTSRPRSQSGPLDSTSRSEDPSDLSTPDPTFPQLLDWVHFLLSILSDIQRTNAFARAFEAEIRKEIEAGEDFARNRIVGLLDFPVVEKRYG</sequence>
<feature type="coiled-coil region" evidence="6">
    <location>
        <begin position="48"/>
        <end position="75"/>
    </location>
</feature>
<dbReference type="EMBL" id="WWBZ02000051">
    <property type="protein sequence ID" value="KAF4303930.1"/>
    <property type="molecule type" value="Genomic_DNA"/>
</dbReference>
<accession>A0A8H4IMQ2</accession>
<reference evidence="9" key="1">
    <citation type="submission" date="2020-04" db="EMBL/GenBank/DDBJ databases">
        <title>Genome Assembly and Annotation of Botryosphaeria dothidea sdau 11-99, a Latent Pathogen of Apple Fruit Ring Rot in China.</title>
        <authorList>
            <person name="Yu C."/>
            <person name="Diao Y."/>
            <person name="Lu Q."/>
            <person name="Zhao J."/>
            <person name="Cui S."/>
            <person name="Peng C."/>
            <person name="He B."/>
            <person name="Liu H."/>
        </authorList>
    </citation>
    <scope>NUCLEOTIDE SEQUENCE [LARGE SCALE GENOMIC DNA]</scope>
    <source>
        <strain evidence="9">Sdau11-99</strain>
    </source>
</reference>
<keyword evidence="2" id="KW-0479">Metal-binding</keyword>
<evidence type="ECO:0000256" key="5">
    <source>
        <dbReference type="ARBA" id="ARBA00023242"/>
    </source>
</evidence>
<comment type="subcellular location">
    <subcellularLocation>
        <location evidence="1">Nucleus</location>
    </subcellularLocation>
</comment>
<dbReference type="InterPro" id="IPR001138">
    <property type="entry name" value="Zn2Cys6_DnaBD"/>
</dbReference>
<feature type="region of interest" description="Disordered" evidence="7">
    <location>
        <begin position="79"/>
        <end position="109"/>
    </location>
</feature>
<dbReference type="GO" id="GO:0005634">
    <property type="term" value="C:nucleus"/>
    <property type="evidence" value="ECO:0007669"/>
    <property type="project" value="UniProtKB-SubCell"/>
</dbReference>